<reference evidence="3" key="1">
    <citation type="journal article" date="2019" name="Int. J. Syst. Evol. Microbiol.">
        <title>The Global Catalogue of Microorganisms (GCM) 10K type strain sequencing project: providing services to taxonomists for standard genome sequencing and annotation.</title>
        <authorList>
            <consortium name="The Broad Institute Genomics Platform"/>
            <consortium name="The Broad Institute Genome Sequencing Center for Infectious Disease"/>
            <person name="Wu L."/>
            <person name="Ma J."/>
        </authorList>
    </citation>
    <scope>NUCLEOTIDE SEQUENCE [LARGE SCALE GENOMIC DNA]</scope>
    <source>
        <strain evidence="3">KCTC 52344</strain>
    </source>
</reference>
<dbReference type="EMBL" id="JBHULC010000043">
    <property type="protein sequence ID" value="MFD2524163.1"/>
    <property type="molecule type" value="Genomic_DNA"/>
</dbReference>
<sequence>MSETITKKRIVVNWFSGKINTLRNTTFIGIICTMLIFSKNEISTLKLALNSKKRKRLLWFANNLIFPLFIIYIPILLTLISHDFGKIQFDKGLLELTITGSFTLLGINVMRTGLVLANEKISEQHIPKEIAGSILEDIESIKAKLRLTINLFTFIGAFLYLIQVGSLLNPKIKPQVYYYVSAIIILSLFSVIIGRFITVIQTNFFDNENLIAEYLKSLGYNNNKDFVDMEQQIKTQGGLL</sequence>
<evidence type="ECO:0000256" key="1">
    <source>
        <dbReference type="SAM" id="Phobius"/>
    </source>
</evidence>
<dbReference type="RefSeq" id="WP_340240022.1">
    <property type="nucleotide sequence ID" value="NZ_JBBEWC010000017.1"/>
</dbReference>
<keyword evidence="1" id="KW-0472">Membrane</keyword>
<dbReference type="Proteomes" id="UP001597510">
    <property type="component" value="Unassembled WGS sequence"/>
</dbReference>
<feature type="transmembrane region" description="Helical" evidence="1">
    <location>
        <begin position="57"/>
        <end position="80"/>
    </location>
</feature>
<feature type="transmembrane region" description="Helical" evidence="1">
    <location>
        <begin position="176"/>
        <end position="197"/>
    </location>
</feature>
<feature type="transmembrane region" description="Helical" evidence="1">
    <location>
        <begin position="92"/>
        <end position="110"/>
    </location>
</feature>
<accession>A0ABW5JGH3</accession>
<keyword evidence="3" id="KW-1185">Reference proteome</keyword>
<gene>
    <name evidence="2" type="ORF">ACFSR2_24935</name>
</gene>
<protein>
    <submittedName>
        <fullName evidence="2">Uncharacterized protein</fullName>
    </submittedName>
</protein>
<keyword evidence="1" id="KW-0812">Transmembrane</keyword>
<feature type="transmembrane region" description="Helical" evidence="1">
    <location>
        <begin position="149"/>
        <end position="169"/>
    </location>
</feature>
<proteinExistence type="predicted"/>
<comment type="caution">
    <text evidence="2">The sequence shown here is derived from an EMBL/GenBank/DDBJ whole genome shotgun (WGS) entry which is preliminary data.</text>
</comment>
<organism evidence="2 3">
    <name type="scientific">Emticicia soli</name>
    <dbReference type="NCBI Taxonomy" id="2027878"/>
    <lineage>
        <taxon>Bacteria</taxon>
        <taxon>Pseudomonadati</taxon>
        <taxon>Bacteroidota</taxon>
        <taxon>Cytophagia</taxon>
        <taxon>Cytophagales</taxon>
        <taxon>Leadbetterellaceae</taxon>
        <taxon>Emticicia</taxon>
    </lineage>
</organism>
<name>A0ABW5JGH3_9BACT</name>
<evidence type="ECO:0000313" key="2">
    <source>
        <dbReference type="EMBL" id="MFD2524163.1"/>
    </source>
</evidence>
<keyword evidence="1" id="KW-1133">Transmembrane helix</keyword>
<evidence type="ECO:0000313" key="3">
    <source>
        <dbReference type="Proteomes" id="UP001597510"/>
    </source>
</evidence>